<feature type="region of interest" description="Disordered" evidence="1">
    <location>
        <begin position="46"/>
        <end position="67"/>
    </location>
</feature>
<accession>A0ABP1N8A5</accession>
<gene>
    <name evidence="2" type="ORF">XYLVIOL_LOCUS1820</name>
</gene>
<reference evidence="2 3" key="1">
    <citation type="submission" date="2024-08" db="EMBL/GenBank/DDBJ databases">
        <authorList>
            <person name="Will J Nash"/>
            <person name="Angela Man"/>
            <person name="Seanna McTaggart"/>
            <person name="Kendall Baker"/>
            <person name="Tom Barker"/>
            <person name="Leah Catchpole"/>
            <person name="Alex Durrant"/>
            <person name="Karim Gharbi"/>
            <person name="Naomi Irish"/>
            <person name="Gemy Kaithakottil"/>
            <person name="Debby Ku"/>
            <person name="Aaliyah Providence"/>
            <person name="Felix Shaw"/>
            <person name="David Swarbreck"/>
            <person name="Chris Watkins"/>
            <person name="Ann M. McCartney"/>
            <person name="Giulio Formenti"/>
            <person name="Alice Mouton"/>
            <person name="Noel Vella"/>
            <person name="Bjorn M von Reumont"/>
            <person name="Adriana Vella"/>
            <person name="Wilfried Haerty"/>
        </authorList>
    </citation>
    <scope>NUCLEOTIDE SEQUENCE [LARGE SCALE GENOMIC DNA]</scope>
</reference>
<feature type="compositionally biased region" description="Basic and acidic residues" evidence="1">
    <location>
        <begin position="56"/>
        <end position="67"/>
    </location>
</feature>
<dbReference type="Proteomes" id="UP001642520">
    <property type="component" value="Unassembled WGS sequence"/>
</dbReference>
<comment type="caution">
    <text evidence="2">The sequence shown here is derived from an EMBL/GenBank/DDBJ whole genome shotgun (WGS) entry which is preliminary data.</text>
</comment>
<name>A0ABP1N8A5_XYLVO</name>
<sequence>MKKSSDGASVVFPSRRTIVVVDPAKRSTVYDLRSYSLLRQRYTFPRQGSTAGSRDPSARDLPLRFCT</sequence>
<protein>
    <submittedName>
        <fullName evidence="2">Uncharacterized protein</fullName>
    </submittedName>
</protein>
<proteinExistence type="predicted"/>
<evidence type="ECO:0000256" key="1">
    <source>
        <dbReference type="SAM" id="MobiDB-lite"/>
    </source>
</evidence>
<evidence type="ECO:0000313" key="3">
    <source>
        <dbReference type="Proteomes" id="UP001642520"/>
    </source>
</evidence>
<organism evidence="2 3">
    <name type="scientific">Xylocopa violacea</name>
    <name type="common">Violet carpenter bee</name>
    <name type="synonym">Apis violacea</name>
    <dbReference type="NCBI Taxonomy" id="135666"/>
    <lineage>
        <taxon>Eukaryota</taxon>
        <taxon>Metazoa</taxon>
        <taxon>Ecdysozoa</taxon>
        <taxon>Arthropoda</taxon>
        <taxon>Hexapoda</taxon>
        <taxon>Insecta</taxon>
        <taxon>Pterygota</taxon>
        <taxon>Neoptera</taxon>
        <taxon>Endopterygota</taxon>
        <taxon>Hymenoptera</taxon>
        <taxon>Apocrita</taxon>
        <taxon>Aculeata</taxon>
        <taxon>Apoidea</taxon>
        <taxon>Anthophila</taxon>
        <taxon>Apidae</taxon>
        <taxon>Xylocopa</taxon>
        <taxon>Xylocopa</taxon>
    </lineage>
</organism>
<evidence type="ECO:0000313" key="2">
    <source>
        <dbReference type="EMBL" id="CAL7935805.1"/>
    </source>
</evidence>
<keyword evidence="3" id="KW-1185">Reference proteome</keyword>
<dbReference type="EMBL" id="CAXAJV020001286">
    <property type="protein sequence ID" value="CAL7935805.1"/>
    <property type="molecule type" value="Genomic_DNA"/>
</dbReference>